<gene>
    <name evidence="1" type="ORF">ACFODX_01045</name>
</gene>
<proteinExistence type="predicted"/>
<keyword evidence="2" id="KW-1185">Reference proteome</keyword>
<protein>
    <submittedName>
        <fullName evidence="1">Nucleotidyl transferase AbiEii/AbiGii toxin family protein</fullName>
    </submittedName>
</protein>
<comment type="caution">
    <text evidence="1">The sequence shown here is derived from an EMBL/GenBank/DDBJ whole genome shotgun (WGS) entry which is preliminary data.</text>
</comment>
<accession>A0ABV7FC85</accession>
<dbReference type="Gene3D" id="3.10.450.620">
    <property type="entry name" value="JHP933, nucleotidyltransferase-like core domain"/>
    <property type="match status" value="1"/>
</dbReference>
<evidence type="ECO:0000313" key="1">
    <source>
        <dbReference type="EMBL" id="MFC3114123.1"/>
    </source>
</evidence>
<reference evidence="2" key="1">
    <citation type="journal article" date="2019" name="Int. J. Syst. Evol. Microbiol.">
        <title>The Global Catalogue of Microorganisms (GCM) 10K type strain sequencing project: providing services to taxonomists for standard genome sequencing and annotation.</title>
        <authorList>
            <consortium name="The Broad Institute Genomics Platform"/>
            <consortium name="The Broad Institute Genome Sequencing Center for Infectious Disease"/>
            <person name="Wu L."/>
            <person name="Ma J."/>
        </authorList>
    </citation>
    <scope>NUCLEOTIDE SEQUENCE [LARGE SCALE GENOMIC DNA]</scope>
    <source>
        <strain evidence="2">KCTC 52237</strain>
    </source>
</reference>
<dbReference type="EMBL" id="JBHRTF010000001">
    <property type="protein sequence ID" value="MFC3114123.1"/>
    <property type="molecule type" value="Genomic_DNA"/>
</dbReference>
<name>A0ABV7FC85_9GAMM</name>
<evidence type="ECO:0000313" key="2">
    <source>
        <dbReference type="Proteomes" id="UP001595555"/>
    </source>
</evidence>
<sequence length="316" mass="36400">MPLDYLHRHEDFNDLIRTVAEEKGISPDLVEKDYWIMHCLYGLTQQGYSFELKGGTSLSKGFQIIHRFSEDIDIRIEPHTGSTVATGKNQNKAQHCESRKAFYDQLAQDIVIDGIDEVVRDHAFDDEKFRSAGIRLKYSSANPISAGVKDGVLLEVGFDTVTPNRRIDISSWALDFAKQHNLSVIDNLATAIPCYEPGYTFVEKLQTIATKYRNQQERGSMPRNFMRHYYDVYCLLEDESVKSFIGTDAYHAHKRARFPEKDYQIPIAENEAFILSDVATRKLYQENYLATSALYYREQPNFDALLERIRSVLDDL</sequence>
<dbReference type="Proteomes" id="UP001595555">
    <property type="component" value="Unassembled WGS sequence"/>
</dbReference>
<dbReference type="InterPro" id="IPR014942">
    <property type="entry name" value="AbiEii"/>
</dbReference>
<keyword evidence="1" id="KW-0808">Transferase</keyword>
<dbReference type="Pfam" id="PF08843">
    <property type="entry name" value="AbiEii"/>
    <property type="match status" value="1"/>
</dbReference>
<organism evidence="1 2">
    <name type="scientific">Cellvibrio fontiphilus</name>
    <dbReference type="NCBI Taxonomy" id="1815559"/>
    <lineage>
        <taxon>Bacteria</taxon>
        <taxon>Pseudomonadati</taxon>
        <taxon>Pseudomonadota</taxon>
        <taxon>Gammaproteobacteria</taxon>
        <taxon>Cellvibrionales</taxon>
        <taxon>Cellvibrionaceae</taxon>
        <taxon>Cellvibrio</taxon>
    </lineage>
</organism>
<dbReference type="GO" id="GO:0016740">
    <property type="term" value="F:transferase activity"/>
    <property type="evidence" value="ECO:0007669"/>
    <property type="project" value="UniProtKB-KW"/>
</dbReference>
<dbReference type="RefSeq" id="WP_378115172.1">
    <property type="nucleotide sequence ID" value="NZ_JBHRTF010000001.1"/>
</dbReference>